<dbReference type="EMBL" id="CP002293">
    <property type="protein sequence ID" value="ADP74678.1"/>
    <property type="molecule type" value="Genomic_DNA"/>
</dbReference>
<evidence type="ECO:0008006" key="2">
    <source>
        <dbReference type="Google" id="ProtNLM"/>
    </source>
</evidence>
<gene>
    <name evidence="1" type="ORF">GY4MC1_1923</name>
</gene>
<dbReference type="AlphaFoldDB" id="A0A7U4DKX1"/>
<name>A0A7U4DKX1_GEOS0</name>
<sequence length="58" mass="6565">MKDVQKFVGFDVSKEMISVGVAEAERGEQRFYGNVPNNPESVRKFLTIPVSPLMNTLY</sequence>
<protein>
    <recommendedName>
        <fullName evidence="2">Transposase IS116/IS110/IS902 family protein</fullName>
    </recommendedName>
</protein>
<evidence type="ECO:0000313" key="1">
    <source>
        <dbReference type="EMBL" id="ADP74678.1"/>
    </source>
</evidence>
<organism evidence="1">
    <name type="scientific">Geobacillus sp. (strain Y4.1MC1)</name>
    <dbReference type="NCBI Taxonomy" id="581103"/>
    <lineage>
        <taxon>Bacteria</taxon>
        <taxon>Bacillati</taxon>
        <taxon>Bacillota</taxon>
        <taxon>Bacilli</taxon>
        <taxon>Bacillales</taxon>
        <taxon>Anoxybacillaceae</taxon>
        <taxon>Geobacillus</taxon>
    </lineage>
</organism>
<proteinExistence type="predicted"/>
<dbReference type="KEGG" id="gmc:GY4MC1_1923"/>
<reference evidence="1" key="1">
    <citation type="submission" date="2010-10" db="EMBL/GenBank/DDBJ databases">
        <title>Complete sequence of chromosome of Geobacillus sp. Y4.1MC1.</title>
        <authorList>
            <consortium name="US DOE Joint Genome Institute"/>
            <person name="Lucas S."/>
            <person name="Copeland A."/>
            <person name="Lapidus A."/>
            <person name="Cheng J.-F."/>
            <person name="Bruce D."/>
            <person name="Goodwin L."/>
            <person name="Pitluck S."/>
            <person name="Chertkov O."/>
            <person name="Zhang X."/>
            <person name="Detter J.C."/>
            <person name="Han C."/>
            <person name="Tapia R."/>
            <person name="Land M."/>
            <person name="Hauser L."/>
            <person name="Jeffries C."/>
            <person name="Kyrpides N."/>
            <person name="Ivanova N."/>
            <person name="Ovchinnikova G."/>
            <person name="Brumm P."/>
            <person name="Mead D."/>
            <person name="Woyke T."/>
        </authorList>
    </citation>
    <scope>NUCLEOTIDE SEQUENCE [LARGE SCALE GENOMIC DNA]</scope>
    <source>
        <strain evidence="1">Y4.1MC1</strain>
    </source>
</reference>
<accession>A0A7U4DKX1</accession>